<proteinExistence type="predicted"/>
<accession>A0A8S5PEP6</accession>
<evidence type="ECO:0000313" key="2">
    <source>
        <dbReference type="EMBL" id="DAE05663.1"/>
    </source>
</evidence>
<protein>
    <submittedName>
        <fullName evidence="2">Uncharacterized protein</fullName>
    </submittedName>
</protein>
<sequence>MIFDTGINERVNPEGGPTCYDGGEGGRSCI</sequence>
<organism evidence="2">
    <name type="scientific">Caudovirales sp. ct7964</name>
    <dbReference type="NCBI Taxonomy" id="2825758"/>
    <lineage>
        <taxon>Viruses</taxon>
        <taxon>Duplodnaviria</taxon>
        <taxon>Heunggongvirae</taxon>
        <taxon>Uroviricota</taxon>
        <taxon>Caudoviricetes</taxon>
    </lineage>
</organism>
<name>A0A8S5PEP6_9CAUD</name>
<reference evidence="2" key="1">
    <citation type="journal article" date="2021" name="Proc. Natl. Acad. Sci. U.S.A.">
        <title>A Catalog of Tens of Thousands of Viruses from Human Metagenomes Reveals Hidden Associations with Chronic Diseases.</title>
        <authorList>
            <person name="Tisza M.J."/>
            <person name="Buck C.B."/>
        </authorList>
    </citation>
    <scope>NUCLEOTIDE SEQUENCE</scope>
    <source>
        <strain evidence="2">Ct7964</strain>
    </source>
</reference>
<dbReference type="EMBL" id="BK015414">
    <property type="protein sequence ID" value="DAE05663.1"/>
    <property type="molecule type" value="Genomic_DNA"/>
</dbReference>
<feature type="region of interest" description="Disordered" evidence="1">
    <location>
        <begin position="1"/>
        <end position="30"/>
    </location>
</feature>
<evidence type="ECO:0000256" key="1">
    <source>
        <dbReference type="SAM" id="MobiDB-lite"/>
    </source>
</evidence>